<keyword evidence="3" id="KW-1185">Reference proteome</keyword>
<dbReference type="AlphaFoldDB" id="U6N8B6"/>
<dbReference type="RefSeq" id="XP_013438577.1">
    <property type="nucleotide sequence ID" value="XM_013583123.1"/>
</dbReference>
<keyword evidence="1" id="KW-0732">Signal</keyword>
<dbReference type="Proteomes" id="UP000030754">
    <property type="component" value="Unassembled WGS sequence"/>
</dbReference>
<evidence type="ECO:0000256" key="1">
    <source>
        <dbReference type="SAM" id="SignalP"/>
    </source>
</evidence>
<evidence type="ECO:0000313" key="2">
    <source>
        <dbReference type="EMBL" id="CDJ70111.1"/>
    </source>
</evidence>
<reference evidence="2" key="2">
    <citation type="submission" date="2013-10" db="EMBL/GenBank/DDBJ databases">
        <authorList>
            <person name="Aslett M."/>
        </authorList>
    </citation>
    <scope>NUCLEOTIDE SEQUENCE [LARGE SCALE GENOMIC DNA]</scope>
    <source>
        <strain evidence="2">Houghton</strain>
    </source>
</reference>
<dbReference type="GeneID" id="25477951"/>
<dbReference type="OrthoDB" id="346254at2759"/>
<sequence>MLRLVFIPLVVVLGFRGRKAESAATTGKAAAGLPAFGEATEDGQLLPEHAGSGKAVIPETLWNQVCEKIMGVGCEIEKLVGTPAYYAGEKDCEAAVQYWKDGFSLFNNKLPPNYTALNDPDVYTDKAVSFVALYNPKASPLASCAFVTCTKTTLARSPNNRSLRRLQNEPQKTTAVICLTNPEALKTGEAPFKEEEWQKIVQAIVGTDEGNGASNIRPTLALVLIMMISAYGLF</sequence>
<proteinExistence type="predicted"/>
<dbReference type="InterPro" id="IPR021288">
    <property type="entry name" value="Surface_antigen"/>
</dbReference>
<dbReference type="VEuPathDB" id="ToxoDB:ENH_00078210"/>
<evidence type="ECO:0000313" key="3">
    <source>
        <dbReference type="Proteomes" id="UP000030754"/>
    </source>
</evidence>
<organism evidence="2 3">
    <name type="scientific">Eimeria necatrix</name>
    <dbReference type="NCBI Taxonomy" id="51315"/>
    <lineage>
        <taxon>Eukaryota</taxon>
        <taxon>Sar</taxon>
        <taxon>Alveolata</taxon>
        <taxon>Apicomplexa</taxon>
        <taxon>Conoidasida</taxon>
        <taxon>Coccidia</taxon>
        <taxon>Eucoccidiorida</taxon>
        <taxon>Eimeriorina</taxon>
        <taxon>Eimeriidae</taxon>
        <taxon>Eimeria</taxon>
    </lineage>
</organism>
<reference evidence="2" key="1">
    <citation type="submission" date="2013-10" db="EMBL/GenBank/DDBJ databases">
        <title>Genomic analysis of the causative agents of coccidiosis in chickens.</title>
        <authorList>
            <person name="Reid A.J."/>
            <person name="Blake D."/>
            <person name="Billington K."/>
            <person name="Browne H."/>
            <person name="Dunn M."/>
            <person name="Hung S."/>
            <person name="Kawahara F."/>
            <person name="Miranda-Saavedra D."/>
            <person name="Mourier T."/>
            <person name="Nagra H."/>
            <person name="Otto T.D."/>
            <person name="Rawlings N."/>
            <person name="Sanchez A."/>
            <person name="Sanders M."/>
            <person name="Subramaniam C."/>
            <person name="Tay Y."/>
            <person name="Dear P."/>
            <person name="Doerig C."/>
            <person name="Gruber A."/>
            <person name="Parkinson J."/>
            <person name="Shirley M."/>
            <person name="Wan K.L."/>
            <person name="Berriman M."/>
            <person name="Tomley F."/>
            <person name="Pain A."/>
        </authorList>
    </citation>
    <scope>NUCLEOTIDE SEQUENCE [LARGE SCALE GENOMIC DNA]</scope>
    <source>
        <strain evidence="2">Houghton</strain>
    </source>
</reference>
<name>U6N8B6_9EIME</name>
<accession>U6N8B6</accession>
<feature type="chain" id="PRO_5004674383" evidence="1">
    <location>
        <begin position="21"/>
        <end position="234"/>
    </location>
</feature>
<feature type="signal peptide" evidence="1">
    <location>
        <begin position="1"/>
        <end position="20"/>
    </location>
</feature>
<protein>
    <submittedName>
        <fullName evidence="2">SAG family member</fullName>
    </submittedName>
</protein>
<gene>
    <name evidence="2" type="ORF">ENH_00078210</name>
</gene>
<dbReference type="EMBL" id="HG725866">
    <property type="protein sequence ID" value="CDJ70111.1"/>
    <property type="molecule type" value="Genomic_DNA"/>
</dbReference>
<dbReference type="Pfam" id="PF11054">
    <property type="entry name" value="Surface_antigen"/>
    <property type="match status" value="1"/>
</dbReference>